<dbReference type="Pfam" id="PF13021">
    <property type="entry name" value="DUF3885"/>
    <property type="match status" value="1"/>
</dbReference>
<comment type="caution">
    <text evidence="2">The sequence shown here is derived from an EMBL/GenBank/DDBJ whole genome shotgun (WGS) entry which is preliminary data.</text>
</comment>
<dbReference type="EMBL" id="JACRTG010000018">
    <property type="protein sequence ID" value="MBC8588162.1"/>
    <property type="molecule type" value="Genomic_DNA"/>
</dbReference>
<evidence type="ECO:0000259" key="1">
    <source>
        <dbReference type="Pfam" id="PF13021"/>
    </source>
</evidence>
<organism evidence="2 3">
    <name type="scientific">Paratissierella segnis</name>
    <dbReference type="NCBI Taxonomy" id="2763679"/>
    <lineage>
        <taxon>Bacteria</taxon>
        <taxon>Bacillati</taxon>
        <taxon>Bacillota</taxon>
        <taxon>Tissierellia</taxon>
        <taxon>Tissierellales</taxon>
        <taxon>Tissierellaceae</taxon>
        <taxon>Paratissierella</taxon>
    </lineage>
</organism>
<proteinExistence type="predicted"/>
<feature type="domain" description="DUF3885" evidence="1">
    <location>
        <begin position="32"/>
        <end position="104"/>
    </location>
</feature>
<dbReference type="RefSeq" id="WP_262429614.1">
    <property type="nucleotide sequence ID" value="NZ_JACRTG010000018.1"/>
</dbReference>
<reference evidence="2" key="1">
    <citation type="submission" date="2020-08" db="EMBL/GenBank/DDBJ databases">
        <title>Genome public.</title>
        <authorList>
            <person name="Liu C."/>
            <person name="Sun Q."/>
        </authorList>
    </citation>
    <scope>NUCLEOTIDE SEQUENCE</scope>
    <source>
        <strain evidence="2">BX21</strain>
    </source>
</reference>
<dbReference type="Proteomes" id="UP000601171">
    <property type="component" value="Unassembled WGS sequence"/>
</dbReference>
<accession>A0A926IF66</accession>
<name>A0A926IF66_9FIRM</name>
<dbReference type="InterPro" id="IPR024976">
    <property type="entry name" value="DUF3885"/>
</dbReference>
<evidence type="ECO:0000313" key="2">
    <source>
        <dbReference type="EMBL" id="MBC8588162.1"/>
    </source>
</evidence>
<keyword evidence="3" id="KW-1185">Reference proteome</keyword>
<dbReference type="AlphaFoldDB" id="A0A926IF66"/>
<protein>
    <submittedName>
        <fullName evidence="2">DUF3885 domain-containing protein</fullName>
    </submittedName>
</protein>
<evidence type="ECO:0000313" key="3">
    <source>
        <dbReference type="Proteomes" id="UP000601171"/>
    </source>
</evidence>
<sequence length="114" mass="13260">MESSIFQLKSRYRVHFDLSDQYPYLEDGSLNRKRRIYRTGNISTKELFKGIIVSDIGGELDLSSSIFIIDINTGCIFYLYDDRGLYLFATKENSLTDVLKEFCDDIGIDIKMNY</sequence>
<gene>
    <name evidence="2" type="ORF">H8707_07910</name>
</gene>